<sequence>MTKEEITMKIFTNTKAIVAILSITFGLGATLSLAQTPAMRRRPPGGPTPIGLPLPSEPRRIEKNNAPPEVEEPPFLQRPLPQLPQLRSLPIPDEIEERQASTDLLGNAQKPCPKTILLKAPPPNSTTPYGPDFPSTPGPQWIEPNFNGTTINRHVRHTFQWNGCKERCCEVQKAKLVVTAKALTNGQSNQSPDAGNDSISIWKNGSVLYWQYLWPNTGVSAGTVTTLTIPIQPSWLDGCRLSFQVQDDTAVLDAKLVATGCCLKPNIKP</sequence>
<dbReference type="EMBL" id="BA000039">
    <property type="protein sequence ID" value="BAC08994.1"/>
    <property type="molecule type" value="Genomic_DNA"/>
</dbReference>
<evidence type="ECO:0000313" key="3">
    <source>
        <dbReference type="Proteomes" id="UP000000440"/>
    </source>
</evidence>
<dbReference type="EnsemblBacteria" id="BAC08994">
    <property type="protein sequence ID" value="BAC08994"/>
    <property type="gene ID" value="BAC08994"/>
</dbReference>
<gene>
    <name evidence="2" type="ordered locus">tlr1442</name>
</gene>
<feature type="compositionally biased region" description="Pro residues" evidence="1">
    <location>
        <begin position="44"/>
        <end position="56"/>
    </location>
</feature>
<evidence type="ECO:0000313" key="2">
    <source>
        <dbReference type="EMBL" id="BAC08994.1"/>
    </source>
</evidence>
<dbReference type="STRING" id="197221.gene:10748041"/>
<proteinExistence type="predicted"/>
<dbReference type="KEGG" id="tel:tlr1442"/>
<protein>
    <submittedName>
        <fullName evidence="2">Tlr1442 protein</fullName>
    </submittedName>
</protein>
<dbReference type="AlphaFoldDB" id="Q8DIY9"/>
<evidence type="ECO:0000256" key="1">
    <source>
        <dbReference type="SAM" id="MobiDB-lite"/>
    </source>
</evidence>
<keyword evidence="3" id="KW-1185">Reference proteome</keyword>
<dbReference type="eggNOG" id="ENOG5033BPM">
    <property type="taxonomic scope" value="Bacteria"/>
</dbReference>
<dbReference type="PATRIC" id="fig|197221.4.peg.1513"/>
<dbReference type="Proteomes" id="UP000000440">
    <property type="component" value="Chromosome"/>
</dbReference>
<organism evidence="2 3">
    <name type="scientific">Thermosynechococcus vestitus (strain NIES-2133 / IAM M-273 / BP-1)</name>
    <dbReference type="NCBI Taxonomy" id="197221"/>
    <lineage>
        <taxon>Bacteria</taxon>
        <taxon>Bacillati</taxon>
        <taxon>Cyanobacteriota</taxon>
        <taxon>Cyanophyceae</taxon>
        <taxon>Acaryochloridales</taxon>
        <taxon>Thermosynechococcaceae</taxon>
        <taxon>Thermosynechococcus</taxon>
    </lineage>
</organism>
<feature type="region of interest" description="Disordered" evidence="1">
    <location>
        <begin position="37"/>
        <end position="77"/>
    </location>
</feature>
<reference evidence="2 3" key="1">
    <citation type="journal article" date="2002" name="DNA Res.">
        <title>Complete genome structure of the thermophilic cyanobacterium Thermosynechococcus elongatus BP-1.</title>
        <authorList>
            <person name="Nakamura Y."/>
            <person name="Kaneko T."/>
            <person name="Sato S."/>
            <person name="Ikeuchi M."/>
            <person name="Katoh H."/>
            <person name="Sasamoto S."/>
            <person name="Watanabe A."/>
            <person name="Iriguchi M."/>
            <person name="Kawashima K."/>
            <person name="Kimura T."/>
            <person name="Kishida Y."/>
            <person name="Kiyokawa C."/>
            <person name="Kohara M."/>
            <person name="Matsumoto M."/>
            <person name="Matsuno A."/>
            <person name="Nakazaki N."/>
            <person name="Shimpo S."/>
            <person name="Sugimoto M."/>
            <person name="Takeuchi C."/>
            <person name="Yamada M."/>
            <person name="Tabata S."/>
        </authorList>
    </citation>
    <scope>NUCLEOTIDE SEQUENCE [LARGE SCALE GENOMIC DNA]</scope>
    <source>
        <strain evidence="3">IAM M-273 / NIES-2133 / BP-1</strain>
    </source>
</reference>
<accession>Q8DIY9</accession>
<name>Q8DIY9_THEVB</name>